<organism evidence="3 4">
    <name type="scientific">Tanacetum coccineum</name>
    <dbReference type="NCBI Taxonomy" id="301880"/>
    <lineage>
        <taxon>Eukaryota</taxon>
        <taxon>Viridiplantae</taxon>
        <taxon>Streptophyta</taxon>
        <taxon>Embryophyta</taxon>
        <taxon>Tracheophyta</taxon>
        <taxon>Spermatophyta</taxon>
        <taxon>Magnoliopsida</taxon>
        <taxon>eudicotyledons</taxon>
        <taxon>Gunneridae</taxon>
        <taxon>Pentapetalae</taxon>
        <taxon>asterids</taxon>
        <taxon>campanulids</taxon>
        <taxon>Asterales</taxon>
        <taxon>Asteraceae</taxon>
        <taxon>Asteroideae</taxon>
        <taxon>Anthemideae</taxon>
        <taxon>Anthemidinae</taxon>
        <taxon>Tanacetum</taxon>
    </lineage>
</organism>
<protein>
    <recommendedName>
        <fullName evidence="2">Tf2-1-like SH3-like domain-containing protein</fullName>
    </recommendedName>
</protein>
<feature type="compositionally biased region" description="Acidic residues" evidence="1">
    <location>
        <begin position="70"/>
        <end position="84"/>
    </location>
</feature>
<dbReference type="Pfam" id="PF24626">
    <property type="entry name" value="SH3_Tf2-1"/>
    <property type="match status" value="1"/>
</dbReference>
<dbReference type="InterPro" id="IPR056924">
    <property type="entry name" value="SH3_Tf2-1"/>
</dbReference>
<feature type="domain" description="Tf2-1-like SH3-like" evidence="2">
    <location>
        <begin position="3"/>
        <end position="55"/>
    </location>
</feature>
<keyword evidence="4" id="KW-1185">Reference proteome</keyword>
<evidence type="ECO:0000313" key="4">
    <source>
        <dbReference type="Proteomes" id="UP001151760"/>
    </source>
</evidence>
<comment type="caution">
    <text evidence="3">The sequence shown here is derived from an EMBL/GenBank/DDBJ whole genome shotgun (WGS) entry which is preliminary data.</text>
</comment>
<feature type="region of interest" description="Disordered" evidence="1">
    <location>
        <begin position="54"/>
        <end position="97"/>
    </location>
</feature>
<proteinExistence type="predicted"/>
<sequence length="97" mass="10715">MRRDRFPQGRFGKLRPRADGPFRVLRRINDNAYKIDLPGHYKVSATFNVADLAPYIPGDEDDSGSSPFLEGEDDTDGDPLEEPPGDVVTRPDPANSG</sequence>
<name>A0ABQ5HYR9_9ASTR</name>
<dbReference type="EMBL" id="BQNB010020119">
    <property type="protein sequence ID" value="GJT92549.1"/>
    <property type="molecule type" value="Genomic_DNA"/>
</dbReference>
<evidence type="ECO:0000256" key="1">
    <source>
        <dbReference type="SAM" id="MobiDB-lite"/>
    </source>
</evidence>
<evidence type="ECO:0000259" key="2">
    <source>
        <dbReference type="Pfam" id="PF24626"/>
    </source>
</evidence>
<reference evidence="3" key="2">
    <citation type="submission" date="2022-01" db="EMBL/GenBank/DDBJ databases">
        <authorList>
            <person name="Yamashiro T."/>
            <person name="Shiraishi A."/>
            <person name="Satake H."/>
            <person name="Nakayama K."/>
        </authorList>
    </citation>
    <scope>NUCLEOTIDE SEQUENCE</scope>
</reference>
<evidence type="ECO:0000313" key="3">
    <source>
        <dbReference type="EMBL" id="GJT92549.1"/>
    </source>
</evidence>
<accession>A0ABQ5HYR9</accession>
<dbReference type="Proteomes" id="UP001151760">
    <property type="component" value="Unassembled WGS sequence"/>
</dbReference>
<reference evidence="3" key="1">
    <citation type="journal article" date="2022" name="Int. J. Mol. Sci.">
        <title>Draft Genome of Tanacetum Coccineum: Genomic Comparison of Closely Related Tanacetum-Family Plants.</title>
        <authorList>
            <person name="Yamashiro T."/>
            <person name="Shiraishi A."/>
            <person name="Nakayama K."/>
            <person name="Satake H."/>
        </authorList>
    </citation>
    <scope>NUCLEOTIDE SEQUENCE</scope>
</reference>
<gene>
    <name evidence="3" type="ORF">Tco_1081394</name>
</gene>